<dbReference type="InterPro" id="IPR002110">
    <property type="entry name" value="Ankyrin_rpt"/>
</dbReference>
<dbReference type="SUPFAM" id="SSF48403">
    <property type="entry name" value="Ankyrin repeat"/>
    <property type="match status" value="1"/>
</dbReference>
<evidence type="ECO:0000256" key="6">
    <source>
        <dbReference type="PROSITE-ProRule" id="PRU10141"/>
    </source>
</evidence>
<evidence type="ECO:0000256" key="2">
    <source>
        <dbReference type="ARBA" id="ARBA00022527"/>
    </source>
</evidence>
<dbReference type="CDD" id="cd13999">
    <property type="entry name" value="STKc_MAP3K-like"/>
    <property type="match status" value="1"/>
</dbReference>
<dbReference type="PIRSF" id="PIRSF000654">
    <property type="entry name" value="Integrin-linked_kinase"/>
    <property type="match status" value="1"/>
</dbReference>
<evidence type="ECO:0000256" key="7">
    <source>
        <dbReference type="RuleBase" id="RU000304"/>
    </source>
</evidence>
<name>A0AAD2PXQ1_9STRA</name>
<feature type="binding site" evidence="6">
    <location>
        <position position="135"/>
    </location>
    <ligand>
        <name>ATP</name>
        <dbReference type="ChEBI" id="CHEBI:30616"/>
    </ligand>
</feature>
<keyword evidence="3 6" id="KW-0547">Nucleotide-binding</keyword>
<gene>
    <name evidence="9" type="ORF">CYCCA115_LOCUS22243</name>
</gene>
<keyword evidence="2 7" id="KW-0418">Kinase</keyword>
<dbReference type="Gene3D" id="1.25.40.20">
    <property type="entry name" value="Ankyrin repeat-containing domain"/>
    <property type="match status" value="1"/>
</dbReference>
<keyword evidence="5" id="KW-0040">ANK repeat</keyword>
<proteinExistence type="inferred from homology"/>
<dbReference type="Gene3D" id="3.30.200.20">
    <property type="entry name" value="Phosphorylase Kinase, domain 1"/>
    <property type="match status" value="2"/>
</dbReference>
<dbReference type="InterPro" id="IPR011009">
    <property type="entry name" value="Kinase-like_dom_sf"/>
</dbReference>
<dbReference type="InterPro" id="IPR017441">
    <property type="entry name" value="Protein_kinase_ATP_BS"/>
</dbReference>
<dbReference type="SMART" id="SM00248">
    <property type="entry name" value="ANK"/>
    <property type="match status" value="1"/>
</dbReference>
<dbReference type="InterPro" id="IPR001245">
    <property type="entry name" value="Ser-Thr/Tyr_kinase_cat_dom"/>
</dbReference>
<evidence type="ECO:0000313" key="9">
    <source>
        <dbReference type="EMBL" id="CAJ1966660.1"/>
    </source>
</evidence>
<keyword evidence="10" id="KW-1185">Reference proteome</keyword>
<sequence>MGNINIDDGDYDKRTAMHVAAGEGHAAVVELLCKSGANVNIEDRWGGRALDDAERSKHHECANILKQYGAMVGTRQKGEIENSSKRREVRNLEVDFEDLEMVDRIGKGSFGEIYKCTWRGTVVAAKCIQSSRIRKRWLHSQMMAQIKEGGDIDEAIAAMDEATSSQDEEALRDFRQEISVLKSLRHPNIVLLLAYSATKEMEVMISELMKCSLLDVFKAHIVNGTKMKKKDQIVFGKHLIQGMLYLHTSRPPIIHRDLKPANLLIDFSGVLKVADFGLATVRPDPVTQKDDTFMMTGETGSYRFMAPEVFRHEQYTETVDVYSFSMIFYYLLDGKPPWPTLNGLVAVRKAANDGDRPPIPRGWDQRLQSLLQECWSENPSARPPFRQILKLVNEYASDVFHQDSNQIQVVQSRETRSLFRSLFSSRGNKKSKQQAKSYR</sequence>
<dbReference type="PROSITE" id="PS50297">
    <property type="entry name" value="ANK_REP_REGION"/>
    <property type="match status" value="1"/>
</dbReference>
<dbReference type="AlphaFoldDB" id="A0AAD2PXQ1"/>
<dbReference type="InterPro" id="IPR036770">
    <property type="entry name" value="Ankyrin_rpt-contain_sf"/>
</dbReference>
<dbReference type="InterPro" id="IPR000719">
    <property type="entry name" value="Prot_kinase_dom"/>
</dbReference>
<dbReference type="Proteomes" id="UP001295423">
    <property type="component" value="Unassembled WGS sequence"/>
</dbReference>
<dbReference type="InterPro" id="IPR051681">
    <property type="entry name" value="Ser/Thr_Kinases-Pseudokinases"/>
</dbReference>
<evidence type="ECO:0000256" key="4">
    <source>
        <dbReference type="ARBA" id="ARBA00022840"/>
    </source>
</evidence>
<evidence type="ECO:0000259" key="8">
    <source>
        <dbReference type="PROSITE" id="PS50011"/>
    </source>
</evidence>
<keyword evidence="4 6" id="KW-0067">ATP-binding</keyword>
<dbReference type="PANTHER" id="PTHR44329:SF140">
    <property type="entry name" value="INACTIVE PROTEIN TYROSINE KINASE PTKL"/>
    <property type="match status" value="1"/>
</dbReference>
<organism evidence="9 10">
    <name type="scientific">Cylindrotheca closterium</name>
    <dbReference type="NCBI Taxonomy" id="2856"/>
    <lineage>
        <taxon>Eukaryota</taxon>
        <taxon>Sar</taxon>
        <taxon>Stramenopiles</taxon>
        <taxon>Ochrophyta</taxon>
        <taxon>Bacillariophyta</taxon>
        <taxon>Bacillariophyceae</taxon>
        <taxon>Bacillariophycidae</taxon>
        <taxon>Bacillariales</taxon>
        <taxon>Bacillariaceae</taxon>
        <taxon>Cylindrotheca</taxon>
    </lineage>
</organism>
<evidence type="ECO:0000256" key="1">
    <source>
        <dbReference type="ARBA" id="ARBA00005843"/>
    </source>
</evidence>
<reference evidence="9" key="1">
    <citation type="submission" date="2023-08" db="EMBL/GenBank/DDBJ databases">
        <authorList>
            <person name="Audoor S."/>
            <person name="Bilcke G."/>
        </authorList>
    </citation>
    <scope>NUCLEOTIDE SEQUENCE</scope>
</reference>
<dbReference type="EMBL" id="CAKOGP040002312">
    <property type="protein sequence ID" value="CAJ1966660.1"/>
    <property type="molecule type" value="Genomic_DNA"/>
</dbReference>
<dbReference type="SUPFAM" id="SSF56112">
    <property type="entry name" value="Protein kinase-like (PK-like)"/>
    <property type="match status" value="1"/>
</dbReference>
<feature type="domain" description="Protein kinase" evidence="8">
    <location>
        <begin position="99"/>
        <end position="396"/>
    </location>
</feature>
<evidence type="ECO:0000256" key="5">
    <source>
        <dbReference type="PROSITE-ProRule" id="PRU00023"/>
    </source>
</evidence>
<dbReference type="PROSITE" id="PS50011">
    <property type="entry name" value="PROTEIN_KINASE_DOM"/>
    <property type="match status" value="1"/>
</dbReference>
<accession>A0AAD2PXQ1</accession>
<comment type="similarity">
    <text evidence="1">Belongs to the protein kinase superfamily. TKL Ser/Thr protein kinase family.</text>
</comment>
<keyword evidence="2 7" id="KW-0808">Transferase</keyword>
<dbReference type="SMART" id="SM00220">
    <property type="entry name" value="S_TKc"/>
    <property type="match status" value="1"/>
</dbReference>
<dbReference type="PROSITE" id="PS00108">
    <property type="entry name" value="PROTEIN_KINASE_ST"/>
    <property type="match status" value="1"/>
</dbReference>
<evidence type="ECO:0000313" key="10">
    <source>
        <dbReference type="Proteomes" id="UP001295423"/>
    </source>
</evidence>
<dbReference type="InterPro" id="IPR008271">
    <property type="entry name" value="Ser/Thr_kinase_AS"/>
</dbReference>
<dbReference type="GO" id="GO:0004674">
    <property type="term" value="F:protein serine/threonine kinase activity"/>
    <property type="evidence" value="ECO:0007669"/>
    <property type="project" value="UniProtKB-KW"/>
</dbReference>
<keyword evidence="2 7" id="KW-0723">Serine/threonine-protein kinase</keyword>
<evidence type="ECO:0000256" key="3">
    <source>
        <dbReference type="ARBA" id="ARBA00022741"/>
    </source>
</evidence>
<feature type="repeat" description="ANK" evidence="5">
    <location>
        <begin position="12"/>
        <end position="44"/>
    </location>
</feature>
<dbReference type="PROSITE" id="PS00107">
    <property type="entry name" value="PROTEIN_KINASE_ATP"/>
    <property type="match status" value="1"/>
</dbReference>
<dbReference type="Pfam" id="PF07714">
    <property type="entry name" value="PK_Tyr_Ser-Thr"/>
    <property type="match status" value="1"/>
</dbReference>
<dbReference type="Gene3D" id="1.10.510.10">
    <property type="entry name" value="Transferase(Phosphotransferase) domain 1"/>
    <property type="match status" value="1"/>
</dbReference>
<dbReference type="PROSITE" id="PS50088">
    <property type="entry name" value="ANK_REPEAT"/>
    <property type="match status" value="1"/>
</dbReference>
<protein>
    <recommendedName>
        <fullName evidence="8">Protein kinase domain-containing protein</fullName>
    </recommendedName>
</protein>
<dbReference type="PANTHER" id="PTHR44329">
    <property type="entry name" value="SERINE/THREONINE-PROTEIN KINASE TNNI3K-RELATED"/>
    <property type="match status" value="1"/>
</dbReference>
<dbReference type="GO" id="GO:0005524">
    <property type="term" value="F:ATP binding"/>
    <property type="evidence" value="ECO:0007669"/>
    <property type="project" value="UniProtKB-UniRule"/>
</dbReference>
<comment type="caution">
    <text evidence="9">The sequence shown here is derived from an EMBL/GenBank/DDBJ whole genome shotgun (WGS) entry which is preliminary data.</text>
</comment>
<dbReference type="Pfam" id="PF12796">
    <property type="entry name" value="Ank_2"/>
    <property type="match status" value="1"/>
</dbReference>